<reference evidence="11" key="1">
    <citation type="submission" date="2022-10" db="EMBL/GenBank/DDBJ databases">
        <authorList>
            <person name="Chen Y."/>
            <person name="Dougan E. K."/>
            <person name="Chan C."/>
            <person name="Rhodes N."/>
            <person name="Thang M."/>
        </authorList>
    </citation>
    <scope>NUCLEOTIDE SEQUENCE</scope>
</reference>
<evidence type="ECO:0000256" key="4">
    <source>
        <dbReference type="ARBA" id="ARBA00022801"/>
    </source>
</evidence>
<gene>
    <name evidence="11" type="ORF">C1SCF055_LOCUS2496</name>
</gene>
<evidence type="ECO:0000256" key="5">
    <source>
        <dbReference type="ARBA" id="ARBA00022833"/>
    </source>
</evidence>
<keyword evidence="7" id="KW-0175">Coiled coil</keyword>
<dbReference type="PANTHER" id="PTHR43690:SF18">
    <property type="entry name" value="INSULIN-DEGRADING ENZYME-RELATED"/>
    <property type="match status" value="1"/>
</dbReference>
<dbReference type="Proteomes" id="UP001152797">
    <property type="component" value="Unassembled WGS sequence"/>
</dbReference>
<comment type="similarity">
    <text evidence="1">Belongs to the peptidase M16 family.</text>
</comment>
<dbReference type="EMBL" id="CAMXCT020000114">
    <property type="protein sequence ID" value="CAL1127439.1"/>
    <property type="molecule type" value="Genomic_DNA"/>
</dbReference>
<feature type="domain" description="Peptidase M16 C-terminal" evidence="10">
    <location>
        <begin position="220"/>
        <end position="390"/>
    </location>
</feature>
<evidence type="ECO:0000256" key="8">
    <source>
        <dbReference type="SAM" id="SignalP"/>
    </source>
</evidence>
<dbReference type="InterPro" id="IPR007863">
    <property type="entry name" value="Peptidase_M16_C"/>
</dbReference>
<keyword evidence="2" id="KW-0645">Protease</keyword>
<dbReference type="InterPro" id="IPR011765">
    <property type="entry name" value="Pept_M16_N"/>
</dbReference>
<evidence type="ECO:0000313" key="13">
    <source>
        <dbReference type="Proteomes" id="UP001152797"/>
    </source>
</evidence>
<keyword evidence="3" id="KW-0479">Metal-binding</keyword>
<feature type="chain" id="PRO_5043269488" evidence="8">
    <location>
        <begin position="17"/>
        <end position="1404"/>
    </location>
</feature>
<reference evidence="12 13" key="2">
    <citation type="submission" date="2024-05" db="EMBL/GenBank/DDBJ databases">
        <authorList>
            <person name="Chen Y."/>
            <person name="Shah S."/>
            <person name="Dougan E. K."/>
            <person name="Thang M."/>
            <person name="Chan C."/>
        </authorList>
    </citation>
    <scope>NUCLEOTIDE SEQUENCE [LARGE SCALE GENOMIC DNA]</scope>
</reference>
<organism evidence="11">
    <name type="scientific">Cladocopium goreaui</name>
    <dbReference type="NCBI Taxonomy" id="2562237"/>
    <lineage>
        <taxon>Eukaryota</taxon>
        <taxon>Sar</taxon>
        <taxon>Alveolata</taxon>
        <taxon>Dinophyceae</taxon>
        <taxon>Suessiales</taxon>
        <taxon>Symbiodiniaceae</taxon>
        <taxon>Cladocopium</taxon>
    </lineage>
</organism>
<feature type="coiled-coil region" evidence="7">
    <location>
        <begin position="688"/>
        <end position="715"/>
    </location>
</feature>
<evidence type="ECO:0000313" key="12">
    <source>
        <dbReference type="EMBL" id="CAL4761376.1"/>
    </source>
</evidence>
<dbReference type="Pfam" id="PF00675">
    <property type="entry name" value="Peptidase_M16"/>
    <property type="match status" value="1"/>
</dbReference>
<dbReference type="InterPro" id="IPR050626">
    <property type="entry name" value="Peptidase_M16"/>
</dbReference>
<keyword evidence="5" id="KW-0862">Zinc</keyword>
<dbReference type="OrthoDB" id="952271at2759"/>
<evidence type="ECO:0000256" key="6">
    <source>
        <dbReference type="ARBA" id="ARBA00023049"/>
    </source>
</evidence>
<evidence type="ECO:0000259" key="10">
    <source>
        <dbReference type="Pfam" id="PF05193"/>
    </source>
</evidence>
<dbReference type="Pfam" id="PF05193">
    <property type="entry name" value="Peptidase_M16_C"/>
    <property type="match status" value="1"/>
</dbReference>
<dbReference type="GO" id="GO:0008237">
    <property type="term" value="F:metallopeptidase activity"/>
    <property type="evidence" value="ECO:0007669"/>
    <property type="project" value="UniProtKB-KW"/>
</dbReference>
<dbReference type="SUPFAM" id="SSF63411">
    <property type="entry name" value="LuxS/MPP-like metallohydrolase"/>
    <property type="match status" value="3"/>
</dbReference>
<feature type="domain" description="Peptidase M16 N-terminal" evidence="9">
    <location>
        <begin position="59"/>
        <end position="189"/>
    </location>
</feature>
<dbReference type="InterPro" id="IPR011249">
    <property type="entry name" value="Metalloenz_LuxS/M16"/>
</dbReference>
<name>A0A9P1BII2_9DINO</name>
<keyword evidence="13" id="KW-1185">Reference proteome</keyword>
<comment type="caution">
    <text evidence="11">The sequence shown here is derived from an EMBL/GenBank/DDBJ whole genome shotgun (WGS) entry which is preliminary data.</text>
</comment>
<proteinExistence type="inferred from homology"/>
<feature type="coiled-coil region" evidence="7">
    <location>
        <begin position="1105"/>
        <end position="1132"/>
    </location>
</feature>
<dbReference type="EMBL" id="CAMXCT010000114">
    <property type="protein sequence ID" value="CAI3974064.1"/>
    <property type="molecule type" value="Genomic_DNA"/>
</dbReference>
<keyword evidence="8" id="KW-0732">Signal</keyword>
<feature type="signal peptide" evidence="8">
    <location>
        <begin position="1"/>
        <end position="16"/>
    </location>
</feature>
<evidence type="ECO:0000313" key="11">
    <source>
        <dbReference type="EMBL" id="CAI3974064.1"/>
    </source>
</evidence>
<keyword evidence="6" id="KW-0482">Metalloprotease</keyword>
<dbReference type="Gene3D" id="3.30.830.10">
    <property type="entry name" value="Metalloenzyme, LuxS/M16 peptidase-like"/>
    <property type="match status" value="4"/>
</dbReference>
<evidence type="ECO:0000256" key="2">
    <source>
        <dbReference type="ARBA" id="ARBA00022670"/>
    </source>
</evidence>
<evidence type="ECO:0000256" key="7">
    <source>
        <dbReference type="SAM" id="Coils"/>
    </source>
</evidence>
<evidence type="ECO:0000256" key="1">
    <source>
        <dbReference type="ARBA" id="ARBA00007261"/>
    </source>
</evidence>
<dbReference type="GO" id="GO:0046872">
    <property type="term" value="F:metal ion binding"/>
    <property type="evidence" value="ECO:0007669"/>
    <property type="project" value="UniProtKB-KW"/>
</dbReference>
<keyword evidence="4" id="KW-0378">Hydrolase</keyword>
<dbReference type="PANTHER" id="PTHR43690">
    <property type="entry name" value="NARDILYSIN"/>
    <property type="match status" value="1"/>
</dbReference>
<sequence>MTFWYALVPVCIQCLALPLVEPPPGILTTEEIEAPEPLLQKPKGDPRQYQHSVLENGLRVVNIVDPNTTQAAVAVAVTVGSFSDPEGFDGLAHLLEHSMFLGSQNFPERSGFDAWLAQNGGSSNAYTAEEQTVFYASVSGKALAGAMQRYADIFSQPTFNASWVWDEVQAVDSEHNKNRKSQEWRVESLINLMAAEKPMIRFHTGNVQTLRSTNEYTLAAKIKAFFAQHYCPPRMRLVTFGAPSLEWQLEQAQATFGQIPRQGQGCGEAAPSFQGVVPYPSSSLQQLLRMQGLTPKPELHMVFPMRTLRPWIRSNPMAYLQHILTFAGKDSLLLALRDQLNVASSLSVNREDSSAGSKIVVSLSLLPEGVERLPAVLDAFFSFIARARSGTSNAKLGVLQSLAESAQVGYDWSSLQDASRAAFEVADDMTKLGASDLLVADNLILEPDVVKVDYILNRLRPEHMLLVLVDTEQSSYWQGGQPDARSLPFYDVNYTMRPLESTWKNWKQWQLSSDAVDPFKSTTSLDERVAEVKSQFSLTVPSVIAGLPENLTQAAAPVKGSGQLGELWGDLPKRMELKAFANLDLEGAEKRDLDLWHRENWMLRHPRVTARLTLRRPQSAKGYSAKNVVDAEIGLRILNELMSAGLANLTDLGTTWKIETGNSQSFTVLLSSFAVNAKEHFAQVLMELMQEDEKAAAAERRLVRLRRELKMELEDQSEAILSVAVRERNVLLMPETFARHELLSALVEGAAETTQEALDVLEARRLGKLSMTGLVMGSCSLQLAEELQDKMLTQLGVGGGKVDLIDANSSERVDRVVRYSHPVELRGRNPRNDSSHAMLMTIMVGPSSIKRRVLLGLISEVLNEVAFKVLRTELQLGYVAGGSVSAISNILTVSCFAGAPDGLVPEFPKQSTQIHTDPHGGTLWLPASNRLMDVADVAECGICTGNLEDGASLEGPLSCHVAARCPIATQLQGLGSGFLWAWGVGLKDCPALGQEHKGQQCWDRTLAASLSKVGLPRCPSCRMVIRPDYDAQLGRLVFSRVADATVRYENWLESLDETLQQHGVSRCDEGTKFIARTQAGHLTKLFVMFAFQETDEVQGRLWQSLQRRKEEMNLLQRRKEEMNQEKWFTENEWFVTNQQGEEVSPPREPSEAEFPLQVRYPKTVERPVTELDASSFPLTLTFKEYVVSIDHRPAAGGAGDVASTFDFRESAEGSKCLVVVRDNVGAAKKWKDNSTSVCLHPGDRILEVNGYTEGSEILEQLGRAELLKVRLQQKGSIFKTDVFNPEDDMRNRLQSQAKPRQQELLRRRGEGDPPLCVCGGQLKLLELRERVKLLVDSDGFLEYAGRRFSVEDLIQMSAVSCDLCHRSIQEERPRLWTCQNGANTILHAQSYDVCEQCFNSCSEH</sequence>
<evidence type="ECO:0000259" key="9">
    <source>
        <dbReference type="Pfam" id="PF00675"/>
    </source>
</evidence>
<evidence type="ECO:0000256" key="3">
    <source>
        <dbReference type="ARBA" id="ARBA00022723"/>
    </source>
</evidence>
<accession>A0A9P1BII2</accession>
<dbReference type="EMBL" id="CAMXCT030000114">
    <property type="protein sequence ID" value="CAL4761376.1"/>
    <property type="molecule type" value="Genomic_DNA"/>
</dbReference>
<dbReference type="GO" id="GO:0006508">
    <property type="term" value="P:proteolysis"/>
    <property type="evidence" value="ECO:0007669"/>
    <property type="project" value="UniProtKB-KW"/>
</dbReference>
<protein>
    <submittedName>
        <fullName evidence="12">Sporozoite developmental protein</fullName>
    </submittedName>
</protein>